<dbReference type="PANTHER" id="PTHR12810">
    <property type="entry name" value="MITOCHONDRIAL 28S RIBOSOMAL PROTEIN S29"/>
    <property type="match status" value="1"/>
</dbReference>
<comment type="similarity">
    <text evidence="2">Belongs to the mitochondrion-specific ribosomal protein mS29 family.</text>
</comment>
<dbReference type="GO" id="GO:0003735">
    <property type="term" value="F:structural constituent of ribosome"/>
    <property type="evidence" value="ECO:0007669"/>
    <property type="project" value="TreeGrafter"/>
</dbReference>
<keyword evidence="5" id="KW-0496">Mitochondrion</keyword>
<dbReference type="GO" id="GO:0005763">
    <property type="term" value="C:mitochondrial small ribosomal subunit"/>
    <property type="evidence" value="ECO:0007669"/>
    <property type="project" value="TreeGrafter"/>
</dbReference>
<protein>
    <recommendedName>
        <fullName evidence="7">Small ribosomal subunit protein mS29</fullName>
    </recommendedName>
</protein>
<dbReference type="PANTHER" id="PTHR12810:SF0">
    <property type="entry name" value="SMALL RIBOSOMAL SUBUNIT PROTEIN MS29"/>
    <property type="match status" value="1"/>
</dbReference>
<evidence type="ECO:0000313" key="9">
    <source>
        <dbReference type="Proteomes" id="UP000789759"/>
    </source>
</evidence>
<evidence type="ECO:0000256" key="1">
    <source>
        <dbReference type="ARBA" id="ARBA00004173"/>
    </source>
</evidence>
<dbReference type="InterPro" id="IPR019368">
    <property type="entry name" value="Ribosomal_mS29"/>
</dbReference>
<organism evidence="8 9">
    <name type="scientific">Cetraspora pellucida</name>
    <dbReference type="NCBI Taxonomy" id="1433469"/>
    <lineage>
        <taxon>Eukaryota</taxon>
        <taxon>Fungi</taxon>
        <taxon>Fungi incertae sedis</taxon>
        <taxon>Mucoromycota</taxon>
        <taxon>Glomeromycotina</taxon>
        <taxon>Glomeromycetes</taxon>
        <taxon>Diversisporales</taxon>
        <taxon>Gigasporaceae</taxon>
        <taxon>Cetraspora</taxon>
    </lineage>
</organism>
<evidence type="ECO:0000256" key="2">
    <source>
        <dbReference type="ARBA" id="ARBA00009863"/>
    </source>
</evidence>
<dbReference type="Pfam" id="PF10236">
    <property type="entry name" value="DAP3"/>
    <property type="match status" value="1"/>
</dbReference>
<dbReference type="OrthoDB" id="274828at2759"/>
<keyword evidence="9" id="KW-1185">Reference proteome</keyword>
<comment type="subcellular location">
    <subcellularLocation>
        <location evidence="1">Mitochondrion</location>
    </subcellularLocation>
</comment>
<evidence type="ECO:0000256" key="6">
    <source>
        <dbReference type="ARBA" id="ARBA00023274"/>
    </source>
</evidence>
<name>A0A9N8VK32_9GLOM</name>
<dbReference type="EMBL" id="CAJVQA010000142">
    <property type="protein sequence ID" value="CAG8458268.1"/>
    <property type="molecule type" value="Genomic_DNA"/>
</dbReference>
<evidence type="ECO:0000256" key="4">
    <source>
        <dbReference type="ARBA" id="ARBA00022980"/>
    </source>
</evidence>
<dbReference type="AlphaFoldDB" id="A0A9N8VK32"/>
<proteinExistence type="inferred from homology"/>
<evidence type="ECO:0000256" key="7">
    <source>
        <dbReference type="ARBA" id="ARBA00035140"/>
    </source>
</evidence>
<evidence type="ECO:0000256" key="3">
    <source>
        <dbReference type="ARBA" id="ARBA00022946"/>
    </source>
</evidence>
<evidence type="ECO:0000313" key="8">
    <source>
        <dbReference type="EMBL" id="CAG8458268.1"/>
    </source>
</evidence>
<evidence type="ECO:0000256" key="5">
    <source>
        <dbReference type="ARBA" id="ARBA00023128"/>
    </source>
</evidence>
<keyword evidence="6" id="KW-0687">Ribonucleoprotein</keyword>
<sequence length="446" mass="50552">MAFRNFYSKPFNIQISLNHHHLRPSLLSTCLIVQKRTGTAKPKIKKSSANTQKNKGFLKKNLKKKSTTEDVETPLSTSFTKNKELYLSPPVIALEEMLPDVYTDENIGKIYRFPPEIISKIDIFKLPPILERELSLLPYPSLAIRQSSIQLVNLIENASQKSSAETRIILSGGMGVGKSALLLQTINYSLCKPWIVIYIPDAIKFVNSSYPYIKNKITNEFIQPTLSAEFLKQIKAVNAKLLQDITLTRDYKLNRHIVKINSPVIELMNIGIKDTSCAPQAFEIFLDEIGKNVNYPVLLAVDVINAFYTATDYTDIDDTYLEPDRLSLSRTILDYFSGKRDFTYGAVIGALSQCYKPYISKPLNIALGLVMPSPWKHYPQNLLNYAVGLQRFDVPNYSQTEAKGVLDYYCDGSSILQQSRDKLFQKTFIATNGNPRKLYLSCWKGL</sequence>
<dbReference type="Proteomes" id="UP000789759">
    <property type="component" value="Unassembled WGS sequence"/>
</dbReference>
<gene>
    <name evidence="8" type="ORF">CPELLU_LOCUS497</name>
</gene>
<keyword evidence="4" id="KW-0689">Ribosomal protein</keyword>
<keyword evidence="3" id="KW-0809">Transit peptide</keyword>
<reference evidence="8" key="1">
    <citation type="submission" date="2021-06" db="EMBL/GenBank/DDBJ databases">
        <authorList>
            <person name="Kallberg Y."/>
            <person name="Tangrot J."/>
            <person name="Rosling A."/>
        </authorList>
    </citation>
    <scope>NUCLEOTIDE SEQUENCE</scope>
    <source>
        <strain evidence="8">FL966</strain>
    </source>
</reference>
<comment type="caution">
    <text evidence="8">The sequence shown here is derived from an EMBL/GenBank/DDBJ whole genome shotgun (WGS) entry which is preliminary data.</text>
</comment>
<accession>A0A9N8VK32</accession>